<dbReference type="EMBL" id="DS231840">
    <property type="protein sequence ID" value="EDS34577.1"/>
    <property type="molecule type" value="Genomic_DNA"/>
</dbReference>
<dbReference type="AlphaFoldDB" id="B0W511"/>
<feature type="compositionally biased region" description="Low complexity" evidence="2">
    <location>
        <begin position="522"/>
        <end position="538"/>
    </location>
</feature>
<evidence type="ECO:0000256" key="1">
    <source>
        <dbReference type="ARBA" id="ARBA00007062"/>
    </source>
</evidence>
<dbReference type="PhylomeDB" id="B0W511"/>
<gene>
    <name evidence="5" type="ORF">CpipJ_CPIJ001494</name>
</gene>
<dbReference type="InterPro" id="IPR016024">
    <property type="entry name" value="ARM-type_fold"/>
</dbReference>
<dbReference type="GO" id="GO:0007010">
    <property type="term" value="P:cytoskeleton organization"/>
    <property type="evidence" value="ECO:0007669"/>
    <property type="project" value="TreeGrafter"/>
</dbReference>
<dbReference type="SMART" id="SM01293">
    <property type="entry name" value="DUF3402"/>
    <property type="match status" value="1"/>
</dbReference>
<evidence type="ECO:0008006" key="6">
    <source>
        <dbReference type="Google" id="ProtNLM"/>
    </source>
</evidence>
<proteinExistence type="inferred from homology"/>
<feature type="domain" description="Far11/STRP N-terminal" evidence="3">
    <location>
        <begin position="210"/>
        <end position="482"/>
    </location>
</feature>
<dbReference type="InParanoid" id="B0W511"/>
<dbReference type="VEuPathDB" id="VectorBase:CQUJHB000685"/>
<dbReference type="FunCoup" id="B0W511">
    <property type="interactions" value="1322"/>
</dbReference>
<sequence>MEASGDMLTINNFFENDMLDGSSGLEFPDLDFVYADADSHANEIAELYSYTEQAEFQHNVKAFEDQMEYYKLPPSWQKLTDREQRGIILKLLDQLDMSKKSLRMKAARCILYLAQGCWAEIQCDQEQQVIARRNVMLLYEAGVFGAFVELLNLEIDNSSTASIAIRKVAVSLADSVDLRVILSVLYIITEVMRTEKEAGSEEYAQLVVNFTNEISEYRAFEDQMEYYKLPPSWQKLTDREQRGIILKLLDQLDMSKKSLRMKAARCILYLAQGCWVEIQCDQEQQVIARRNVMLLYEAGVFGAFVELLNLEIDNSSTASIAIRKVAVSLADSVDLRVILSVLYIITEVMRTEKEAGSEEYAQLVGNFTNEITNPIGDELLSVKLLGMITKFCSGLAPHFPMKKVLLLLWKVSLVSLGGMETLKELKDKYRASAGLPQNKEDTLEISKIMRASSPPITAPSNEDNQNPKRSKPFRRGLIKQSSLDEQEQIGLEMETPSTENEEELSEYFRQYEDPSGLNGSNVPADAPAEAETTPPAEVQEPEPEQLTNKLPWAPKIRRKDIDIFLNTSRSKFIGYILKDDQQTLAGLPQPIQEGFHTLKKHMYVSLADVQIKKEEEITRNPISTSEGEIAQTPTEILYQAILPNLPQYMISLLKILLAAAPTSKAKTESINIMADVLPEDMPMTVTQSTKLGIDVSRHKEITVKAVSAILLLYLKHFKINHIYQFEFMSQHLVFANCIPLVLKFFNQNIMSYVGSKNVIPIMDFPSCVIGEQPELTSESLIIGDSAPYSWRNVFSCINLLRILNKLTKWKHSRIMMLVVFKSSPILKRTLKVRHALMQLYVLKLLKMQTKYLGRQWRKSNMKTISAIYAKVRHRLNDDWAFGNDLDARPWDFQAEECALRNCVDRFNNRRYLQINAPDLIASEFDEPLEPDTVNGGGGGVGGPGGNGGGQPNSANGGAGVNGGSNGARKPDEIELSEEFKQNYELWLQQEVYNNNVDWDSLLSASEDFC</sequence>
<comment type="similarity">
    <text evidence="1">Belongs to the STRIP family.</text>
</comment>
<dbReference type="InterPro" id="IPR012486">
    <property type="entry name" value="Far11/STRP_N"/>
</dbReference>
<dbReference type="eggNOG" id="KOG3680">
    <property type="taxonomic scope" value="Eukaryota"/>
</dbReference>
<dbReference type="KEGG" id="cqu:CpipJ_CPIJ001494"/>
<feature type="domain" description="Far11/STRP C-terminal" evidence="4">
    <location>
        <begin position="588"/>
        <end position="983"/>
    </location>
</feature>
<accession>B0W511</accession>
<dbReference type="InterPro" id="IPR011989">
    <property type="entry name" value="ARM-like"/>
</dbReference>
<dbReference type="STRING" id="7176.B0W511"/>
<dbReference type="SMART" id="SM01292">
    <property type="entry name" value="N1221"/>
    <property type="match status" value="2"/>
</dbReference>
<dbReference type="PANTHER" id="PTHR13239:SF4">
    <property type="entry name" value="AT25231P"/>
    <property type="match status" value="1"/>
</dbReference>
<feature type="region of interest" description="Disordered" evidence="2">
    <location>
        <begin position="927"/>
        <end position="974"/>
    </location>
</feature>
<feature type="compositionally biased region" description="Polar residues" evidence="2">
    <location>
        <begin position="454"/>
        <end position="464"/>
    </location>
</feature>
<evidence type="ECO:0000259" key="4">
    <source>
        <dbReference type="SMART" id="SM01293"/>
    </source>
</evidence>
<protein>
    <recommendedName>
        <fullName evidence="6">Protein FAM40A</fullName>
    </recommendedName>
</protein>
<dbReference type="Pfam" id="PF11882">
    <property type="entry name" value="DUF3402"/>
    <property type="match status" value="2"/>
</dbReference>
<dbReference type="OrthoDB" id="18234at2759"/>
<feature type="region of interest" description="Disordered" evidence="2">
    <location>
        <begin position="451"/>
        <end position="551"/>
    </location>
</feature>
<dbReference type="VEuPathDB" id="VectorBase:CPIJ001494"/>
<feature type="compositionally biased region" description="Gly residues" evidence="2">
    <location>
        <begin position="934"/>
        <end position="965"/>
    </location>
</feature>
<evidence type="ECO:0000313" key="5">
    <source>
        <dbReference type="EMBL" id="EDS34577.1"/>
    </source>
</evidence>
<feature type="domain" description="Far11/STRP N-terminal" evidence="3">
    <location>
        <begin position="27"/>
        <end position="209"/>
    </location>
</feature>
<reference evidence="5" key="1">
    <citation type="submission" date="2007-03" db="EMBL/GenBank/DDBJ databases">
        <title>Annotation of Culex pipiens quinquefasciatus.</title>
        <authorList>
            <consortium name="The Broad Institute Genome Sequencing Platform"/>
            <person name="Atkinson P.W."/>
            <person name="Hemingway J."/>
            <person name="Christensen B.M."/>
            <person name="Higgs S."/>
            <person name="Kodira C."/>
            <person name="Hannick L."/>
            <person name="Megy K."/>
            <person name="O'Leary S."/>
            <person name="Pearson M."/>
            <person name="Haas B.J."/>
            <person name="Mauceli E."/>
            <person name="Wortman J.R."/>
            <person name="Lee N.H."/>
            <person name="Guigo R."/>
            <person name="Stanke M."/>
            <person name="Alvarado L."/>
            <person name="Amedeo P."/>
            <person name="Antoine C.H."/>
            <person name="Arensburger P."/>
            <person name="Bidwell S.L."/>
            <person name="Crawford M."/>
            <person name="Camaro F."/>
            <person name="Devon K."/>
            <person name="Engels R."/>
            <person name="Hammond M."/>
            <person name="Howarth C."/>
            <person name="Koehrsen M."/>
            <person name="Lawson D."/>
            <person name="Montgomery P."/>
            <person name="Nene V."/>
            <person name="Nusbaum C."/>
            <person name="Puiu D."/>
            <person name="Romero-Severson J."/>
            <person name="Severson D.W."/>
            <person name="Shumway M."/>
            <person name="Sisk P."/>
            <person name="Stolte C."/>
            <person name="Zeng Q."/>
            <person name="Eisenstadt E."/>
            <person name="Fraser-Liggett C."/>
            <person name="Strausberg R."/>
            <person name="Galagan J."/>
            <person name="Birren B."/>
            <person name="Collins F.H."/>
        </authorList>
    </citation>
    <scope>NUCLEOTIDE SEQUENCE [LARGE SCALE GENOMIC DNA]</scope>
    <source>
        <strain evidence="5">JHB</strain>
    </source>
</reference>
<dbReference type="OMA" id="KMTRAMR"/>
<evidence type="ECO:0000259" key="3">
    <source>
        <dbReference type="SMART" id="SM01292"/>
    </source>
</evidence>
<dbReference type="Gene3D" id="1.25.10.10">
    <property type="entry name" value="Leucine-rich Repeat Variant"/>
    <property type="match status" value="1"/>
</dbReference>
<dbReference type="InterPro" id="IPR040185">
    <property type="entry name" value="Far11/STRP"/>
</dbReference>
<organism>
    <name type="scientific">Culex quinquefasciatus</name>
    <name type="common">Southern house mosquito</name>
    <name type="synonym">Culex pungens</name>
    <dbReference type="NCBI Taxonomy" id="7176"/>
    <lineage>
        <taxon>Eukaryota</taxon>
        <taxon>Metazoa</taxon>
        <taxon>Ecdysozoa</taxon>
        <taxon>Arthropoda</taxon>
        <taxon>Hexapoda</taxon>
        <taxon>Insecta</taxon>
        <taxon>Pterygota</taxon>
        <taxon>Neoptera</taxon>
        <taxon>Endopterygota</taxon>
        <taxon>Diptera</taxon>
        <taxon>Nematocera</taxon>
        <taxon>Culicoidea</taxon>
        <taxon>Culicidae</taxon>
        <taxon>Culicinae</taxon>
        <taxon>Culicini</taxon>
        <taxon>Culex</taxon>
        <taxon>Culex</taxon>
    </lineage>
</organism>
<dbReference type="GO" id="GO:0005829">
    <property type="term" value="C:cytosol"/>
    <property type="evidence" value="ECO:0007669"/>
    <property type="project" value="TreeGrafter"/>
</dbReference>
<feature type="compositionally biased region" description="Basic residues" evidence="2">
    <location>
        <begin position="468"/>
        <end position="477"/>
    </location>
</feature>
<dbReference type="Pfam" id="PF07923">
    <property type="entry name" value="N1221"/>
    <property type="match status" value="2"/>
</dbReference>
<name>B0W511_CULQU</name>
<dbReference type="PANTHER" id="PTHR13239">
    <property type="entry name" value="PROTEIN REQUIRED FOR HYPHAL ANASTOMOSIS HAM-2"/>
    <property type="match status" value="1"/>
</dbReference>
<dbReference type="InterPro" id="IPR021819">
    <property type="entry name" value="Far11/STRP_C"/>
</dbReference>
<dbReference type="SUPFAM" id="SSF48371">
    <property type="entry name" value="ARM repeat"/>
    <property type="match status" value="1"/>
</dbReference>
<evidence type="ECO:0000256" key="2">
    <source>
        <dbReference type="SAM" id="MobiDB-lite"/>
    </source>
</evidence>